<dbReference type="OrthoDB" id="2586076at2759"/>
<dbReference type="Proteomes" id="UP000518752">
    <property type="component" value="Unassembled WGS sequence"/>
</dbReference>
<feature type="region of interest" description="Disordered" evidence="1">
    <location>
        <begin position="373"/>
        <end position="422"/>
    </location>
</feature>
<evidence type="ECO:0000256" key="1">
    <source>
        <dbReference type="SAM" id="MobiDB-lite"/>
    </source>
</evidence>
<gene>
    <name evidence="2" type="ORF">D9757_012361</name>
</gene>
<feature type="compositionally biased region" description="Low complexity" evidence="1">
    <location>
        <begin position="390"/>
        <end position="406"/>
    </location>
</feature>
<dbReference type="EMBL" id="JAACJN010000236">
    <property type="protein sequence ID" value="KAF5357553.1"/>
    <property type="molecule type" value="Genomic_DNA"/>
</dbReference>
<keyword evidence="3" id="KW-1185">Reference proteome</keyword>
<dbReference type="InterPro" id="IPR014752">
    <property type="entry name" value="Arrestin-like_C"/>
</dbReference>
<name>A0A8H5G3E9_9AGAR</name>
<evidence type="ECO:0000313" key="3">
    <source>
        <dbReference type="Proteomes" id="UP000518752"/>
    </source>
</evidence>
<proteinExistence type="predicted"/>
<reference evidence="2 3" key="1">
    <citation type="journal article" date="2020" name="ISME J.">
        <title>Uncovering the hidden diversity of litter-decomposition mechanisms in mushroom-forming fungi.</title>
        <authorList>
            <person name="Floudas D."/>
            <person name="Bentzer J."/>
            <person name="Ahren D."/>
            <person name="Johansson T."/>
            <person name="Persson P."/>
            <person name="Tunlid A."/>
        </authorList>
    </citation>
    <scope>NUCLEOTIDE SEQUENCE [LARGE SCALE GENOMIC DNA]</scope>
    <source>
        <strain evidence="2 3">CBS 406.79</strain>
    </source>
</reference>
<protein>
    <recommendedName>
        <fullName evidence="4">Arrestin-like N-terminal domain-containing protein</fullName>
    </recommendedName>
</protein>
<dbReference type="Gene3D" id="2.60.40.640">
    <property type="match status" value="1"/>
</dbReference>
<evidence type="ECO:0008006" key="4">
    <source>
        <dbReference type="Google" id="ProtNLM"/>
    </source>
</evidence>
<accession>A0A8H5G3E9</accession>
<comment type="caution">
    <text evidence="2">The sequence shown here is derived from an EMBL/GenBank/DDBJ whole genome shotgun (WGS) entry which is preliminary data.</text>
</comment>
<organism evidence="2 3">
    <name type="scientific">Collybiopsis confluens</name>
    <dbReference type="NCBI Taxonomy" id="2823264"/>
    <lineage>
        <taxon>Eukaryota</taxon>
        <taxon>Fungi</taxon>
        <taxon>Dikarya</taxon>
        <taxon>Basidiomycota</taxon>
        <taxon>Agaricomycotina</taxon>
        <taxon>Agaricomycetes</taxon>
        <taxon>Agaricomycetidae</taxon>
        <taxon>Agaricales</taxon>
        <taxon>Marasmiineae</taxon>
        <taxon>Omphalotaceae</taxon>
        <taxon>Collybiopsis</taxon>
    </lineage>
</organism>
<feature type="region of interest" description="Disordered" evidence="1">
    <location>
        <begin position="1"/>
        <end position="29"/>
    </location>
</feature>
<dbReference type="AlphaFoldDB" id="A0A8H5G3E9"/>
<evidence type="ECO:0000313" key="2">
    <source>
        <dbReference type="EMBL" id="KAF5357553.1"/>
    </source>
</evidence>
<sequence>MSDNIDQQPWFSDNDGDGATSIPSPRYTRLPSRTEMTLDAQILSASSSPSWTYHTKHMSIDLRRRLWGTSSPTYGLNDKIEGKIEVLGQHPEYIESISITLEGHLVTAVDGDGGVSRSSSVFLNHTISLPLSRHPISSLEGASYPFSIPVPSEINLHDVSALTPPSFYRFHLGVSGEIAYSLKISMVRQTLRLPFRLEPNETKIIPILYFPKTRPIDPPLAAIPKPFTERELRFASPNMYIAQHVNTFPLVPRWSPSSPRAKRTSVGLESFRNSLFLSVPTPQSFASGERIPFLLSLVFPNNPVQTAMYTENIRVSLIKQLTVRPVKSSLRKLFSISRSKTSGRNSNPKMFAARASSSSASLLSLSPSSSASRLDLRNESGAGSSDTDSHSLSDGGDCCSSSSSVHSSHDSEHSIPAAADTASSEFDPDMYLSPVTTRWTLTTGYLETRSEYSEGVYVLRGWISAGELGRGCSWRVGQLARLQYFLRVETSPSQERSGGGALEKHLPSFVLEKEVEITTDCWETVDRELSSMGGLPTPALGLARCVVEKEGLQGSVETR</sequence>
<feature type="compositionally biased region" description="Polar residues" evidence="1">
    <location>
        <begin position="1"/>
        <end position="11"/>
    </location>
</feature>